<comment type="subcellular location">
    <subcellularLocation>
        <location evidence="1">Cytoplasm</location>
    </subcellularLocation>
</comment>
<dbReference type="GO" id="GO:0005829">
    <property type="term" value="C:cytosol"/>
    <property type="evidence" value="ECO:0007669"/>
    <property type="project" value="TreeGrafter"/>
</dbReference>
<dbReference type="EMBL" id="SXDP01000011">
    <property type="protein sequence ID" value="NEZ47733.1"/>
    <property type="molecule type" value="Genomic_DNA"/>
</dbReference>
<dbReference type="GO" id="GO:0043093">
    <property type="term" value="P:FtsZ-dependent cytokinesis"/>
    <property type="evidence" value="ECO:0007669"/>
    <property type="project" value="TreeGrafter"/>
</dbReference>
<evidence type="ECO:0000256" key="6">
    <source>
        <dbReference type="ARBA" id="ARBA00023306"/>
    </source>
</evidence>
<feature type="coiled-coil region" evidence="10">
    <location>
        <begin position="83"/>
        <end position="180"/>
    </location>
</feature>
<keyword evidence="3" id="KW-0963">Cytoplasm</keyword>
<evidence type="ECO:0000256" key="3">
    <source>
        <dbReference type="ARBA" id="ARBA00022490"/>
    </source>
</evidence>
<reference evidence="11 12" key="1">
    <citation type="submission" date="2019-04" db="EMBL/GenBank/DDBJ databases">
        <title>Genome sequencing of Clostridium botulinum Groups I-IV and Clostridium butyricum.</title>
        <authorList>
            <person name="Brunt J."/>
            <person name="Van Vliet A.H.M."/>
            <person name="Stringer S.C."/>
            <person name="Carter A.T."/>
            <person name="Peck M.W."/>
        </authorList>
    </citation>
    <scope>NUCLEOTIDE SEQUENCE [LARGE SCALE GENOMIC DNA]</scope>
    <source>
        <strain evidence="11 12">IFR 18/094</strain>
    </source>
</reference>
<keyword evidence="4 11" id="KW-0132">Cell division</keyword>
<keyword evidence="6" id="KW-0131">Cell cycle</keyword>
<dbReference type="PANTHER" id="PTHR34981">
    <property type="entry name" value="CELL DIVISION PROTEIN ZAPA"/>
    <property type="match status" value="1"/>
</dbReference>
<keyword evidence="12" id="KW-1185">Reference proteome</keyword>
<dbReference type="AlphaFoldDB" id="A0A6M0RBZ9"/>
<dbReference type="Proteomes" id="UP000473885">
    <property type="component" value="Unassembled WGS sequence"/>
</dbReference>
<evidence type="ECO:0000256" key="1">
    <source>
        <dbReference type="ARBA" id="ARBA00004496"/>
    </source>
</evidence>
<dbReference type="RefSeq" id="WP_163249631.1">
    <property type="nucleotide sequence ID" value="NZ_SXDP01000011.1"/>
</dbReference>
<dbReference type="SUPFAM" id="SSF102829">
    <property type="entry name" value="Cell division protein ZapA-like"/>
    <property type="match status" value="1"/>
</dbReference>
<dbReference type="GO" id="GO:0000917">
    <property type="term" value="P:division septum assembly"/>
    <property type="evidence" value="ECO:0007669"/>
    <property type="project" value="UniProtKB-KW"/>
</dbReference>
<dbReference type="InterPro" id="IPR053712">
    <property type="entry name" value="Bac_CellDiv_Activator"/>
</dbReference>
<evidence type="ECO:0000256" key="9">
    <source>
        <dbReference type="ARBA" id="ARBA00033158"/>
    </source>
</evidence>
<comment type="function">
    <text evidence="7">Activator of cell division through the inhibition of FtsZ GTPase activity, therefore promoting FtsZ assembly into bundles of protofilaments necessary for the formation of the division Z ring. It is recruited early at mid-cell but it is not essential for cell division.</text>
</comment>
<evidence type="ECO:0000256" key="4">
    <source>
        <dbReference type="ARBA" id="ARBA00022618"/>
    </source>
</evidence>
<dbReference type="Gene3D" id="6.10.250.790">
    <property type="match status" value="1"/>
</dbReference>
<gene>
    <name evidence="11" type="primary">zapA</name>
    <name evidence="11" type="ORF">FDF74_11135</name>
</gene>
<evidence type="ECO:0000313" key="12">
    <source>
        <dbReference type="Proteomes" id="UP000473885"/>
    </source>
</evidence>
<dbReference type="PANTHER" id="PTHR34981:SF1">
    <property type="entry name" value="CELL DIVISION PROTEIN ZAPA"/>
    <property type="match status" value="1"/>
</dbReference>
<dbReference type="InterPro" id="IPR036192">
    <property type="entry name" value="Cell_div_ZapA-like_sf"/>
</dbReference>
<sequence length="202" mass="23782">MNIITVKINGVEYNLKGEEQEDYLHKVARYVDKKVEEILENNPKLSTSSASILTAINAADEKFKTEEQFSDMKKQFNNFKVQFEKLESLKNQEIEKLQSLLEEQNKENERLRNKLIELKHQDPSDKKEEEEINKMKVEMDLMQDTAKKYMEATNKYKSQSKELKFQIQSAKYKIMDLEKKLLDSQVSLAKEKKQNNPLKVKG</sequence>
<evidence type="ECO:0000256" key="8">
    <source>
        <dbReference type="ARBA" id="ARBA00026068"/>
    </source>
</evidence>
<evidence type="ECO:0000256" key="5">
    <source>
        <dbReference type="ARBA" id="ARBA00023210"/>
    </source>
</evidence>
<keyword evidence="10" id="KW-0175">Coiled coil</keyword>
<proteinExistence type="predicted"/>
<dbReference type="GO" id="GO:0000921">
    <property type="term" value="P:septin ring assembly"/>
    <property type="evidence" value="ECO:0007669"/>
    <property type="project" value="TreeGrafter"/>
</dbReference>
<comment type="subunit">
    <text evidence="8">Homodimer. Interacts with FtsZ.</text>
</comment>
<dbReference type="GO" id="GO:0032153">
    <property type="term" value="C:cell division site"/>
    <property type="evidence" value="ECO:0007669"/>
    <property type="project" value="TreeGrafter"/>
</dbReference>
<protein>
    <recommendedName>
        <fullName evidence="2">Cell division protein ZapA</fullName>
    </recommendedName>
    <alternativeName>
        <fullName evidence="9">Z ring-associated protein ZapA</fullName>
    </alternativeName>
</protein>
<organism evidence="11 12">
    <name type="scientific">Clostridium niameyense</name>
    <dbReference type="NCBI Taxonomy" id="1622073"/>
    <lineage>
        <taxon>Bacteria</taxon>
        <taxon>Bacillati</taxon>
        <taxon>Bacillota</taxon>
        <taxon>Clostridia</taxon>
        <taxon>Eubacteriales</taxon>
        <taxon>Clostridiaceae</taxon>
        <taxon>Clostridium</taxon>
    </lineage>
</organism>
<evidence type="ECO:0000256" key="2">
    <source>
        <dbReference type="ARBA" id="ARBA00015195"/>
    </source>
</evidence>
<evidence type="ECO:0000256" key="10">
    <source>
        <dbReference type="SAM" id="Coils"/>
    </source>
</evidence>
<evidence type="ECO:0000313" key="11">
    <source>
        <dbReference type="EMBL" id="NEZ47733.1"/>
    </source>
</evidence>
<comment type="caution">
    <text evidence="11">The sequence shown here is derived from an EMBL/GenBank/DDBJ whole genome shotgun (WGS) entry which is preliminary data.</text>
</comment>
<dbReference type="Pfam" id="PF05164">
    <property type="entry name" value="ZapA"/>
    <property type="match status" value="1"/>
</dbReference>
<keyword evidence="5" id="KW-0717">Septation</keyword>
<name>A0A6M0RBZ9_9CLOT</name>
<evidence type="ECO:0000256" key="7">
    <source>
        <dbReference type="ARBA" id="ARBA00024910"/>
    </source>
</evidence>
<dbReference type="GO" id="GO:0030428">
    <property type="term" value="C:cell septum"/>
    <property type="evidence" value="ECO:0007669"/>
    <property type="project" value="TreeGrafter"/>
</dbReference>
<accession>A0A6M0RBZ9</accession>
<dbReference type="InterPro" id="IPR007838">
    <property type="entry name" value="Cell_div_ZapA-like"/>
</dbReference>